<evidence type="ECO:0000256" key="2">
    <source>
        <dbReference type="ARBA" id="ARBA00004613"/>
    </source>
</evidence>
<dbReference type="GO" id="GO:0043161">
    <property type="term" value="P:proteasome-mediated ubiquitin-dependent protein catabolic process"/>
    <property type="evidence" value="ECO:0007669"/>
    <property type="project" value="Ensembl"/>
</dbReference>
<dbReference type="GO" id="GO:0033028">
    <property type="term" value="P:myeloid cell apoptotic process"/>
    <property type="evidence" value="ECO:0007669"/>
    <property type="project" value="Ensembl"/>
</dbReference>
<sequence>MDGGVPLAHNTLPHPELCALLLLLLGLAALTRPSPLHPICDTRVMEKFIKEARDTENAVEGCTNSCNLSEVLTVPDTKVNFNEWKKMDVSLNRAAEVWGGQALLSAAVLRARALVPNPSLNQQLGRMYSNLRSITQILRSHDTQVRGTGGRTGRERVPPSNHSPHLPQVEPALPPAPPPTLSIRTLAKLLSVHSNFLRGRVTLFLTDACRPDTR</sequence>
<dbReference type="GO" id="GO:0000122">
    <property type="term" value="P:negative regulation of transcription by RNA polymerase II"/>
    <property type="evidence" value="ECO:0007669"/>
    <property type="project" value="Ensembl"/>
</dbReference>
<dbReference type="AlphaFoldDB" id="A0A8C0JD56"/>
<keyword evidence="7 12" id="KW-0732">Signal</keyword>
<dbReference type="PROSITE" id="PS00817">
    <property type="entry name" value="EPO_TPO"/>
    <property type="match status" value="1"/>
</dbReference>
<dbReference type="GO" id="GO:0005615">
    <property type="term" value="C:extracellular space"/>
    <property type="evidence" value="ECO:0007669"/>
    <property type="project" value="Ensembl"/>
</dbReference>
<proteinExistence type="inferred from homology"/>
<dbReference type="PANTHER" id="PTHR10370">
    <property type="entry name" value="ERYTHROPOIETIN"/>
    <property type="match status" value="1"/>
</dbReference>
<dbReference type="Gene3D" id="1.20.1250.10">
    <property type="match status" value="1"/>
</dbReference>
<dbReference type="InterPro" id="IPR019767">
    <property type="entry name" value="EPO/TPO_CS"/>
</dbReference>
<keyword evidence="6" id="KW-0372">Hormone</keyword>
<accession>A0A8C0JD56</accession>
<dbReference type="GO" id="GO:0030295">
    <property type="term" value="F:protein kinase activator activity"/>
    <property type="evidence" value="ECO:0007669"/>
    <property type="project" value="Ensembl"/>
</dbReference>
<dbReference type="InterPro" id="IPR003013">
    <property type="entry name" value="Erythroptn"/>
</dbReference>
<dbReference type="Pfam" id="PF00758">
    <property type="entry name" value="EPO_TPO"/>
    <property type="match status" value="2"/>
</dbReference>
<dbReference type="InterPro" id="IPR009079">
    <property type="entry name" value="4_helix_cytokine-like_core"/>
</dbReference>
<dbReference type="GO" id="GO:0010523">
    <property type="term" value="P:negative regulation of calcium ion transport into cytosol"/>
    <property type="evidence" value="ECO:0007669"/>
    <property type="project" value="Ensembl"/>
</dbReference>
<dbReference type="GO" id="GO:1902219">
    <property type="term" value="P:negative regulation of intrinsic apoptotic signaling pathway in response to osmotic stress"/>
    <property type="evidence" value="ECO:0007669"/>
    <property type="project" value="Ensembl"/>
</dbReference>
<evidence type="ECO:0000256" key="11">
    <source>
        <dbReference type="SAM" id="MobiDB-lite"/>
    </source>
</evidence>
<dbReference type="InterPro" id="IPR001323">
    <property type="entry name" value="EPO_TPO"/>
</dbReference>
<dbReference type="GO" id="GO:0009986">
    <property type="term" value="C:cell surface"/>
    <property type="evidence" value="ECO:0007669"/>
    <property type="project" value="Ensembl"/>
</dbReference>
<dbReference type="GO" id="GO:1902251">
    <property type="term" value="P:negative regulation of erythrocyte apoptotic process"/>
    <property type="evidence" value="ECO:0007669"/>
    <property type="project" value="Ensembl"/>
</dbReference>
<dbReference type="GO" id="GO:0097696">
    <property type="term" value="P:cell surface receptor signaling pathway via STAT"/>
    <property type="evidence" value="ECO:0007669"/>
    <property type="project" value="Ensembl"/>
</dbReference>
<evidence type="ECO:0000256" key="9">
    <source>
        <dbReference type="ARBA" id="ARBA00023157"/>
    </source>
</evidence>
<protein>
    <recommendedName>
        <fullName evidence="4">Erythropoietin</fullName>
    </recommendedName>
</protein>
<reference evidence="13" key="1">
    <citation type="submission" date="2025-08" db="UniProtKB">
        <authorList>
            <consortium name="Ensembl"/>
        </authorList>
    </citation>
    <scope>IDENTIFICATION</scope>
</reference>
<feature type="chain" id="PRO_5034099021" description="Erythropoietin" evidence="12">
    <location>
        <begin position="34"/>
        <end position="214"/>
    </location>
</feature>
<dbReference type="GO" id="GO:0046579">
    <property type="term" value="P:positive regulation of Ras protein signal transduction"/>
    <property type="evidence" value="ECO:0007669"/>
    <property type="project" value="Ensembl"/>
</dbReference>
<evidence type="ECO:0000313" key="13">
    <source>
        <dbReference type="Ensembl" id="ENSCABP00000030918.1"/>
    </source>
</evidence>
<feature type="region of interest" description="Disordered" evidence="11">
    <location>
        <begin position="143"/>
        <end position="177"/>
    </location>
</feature>
<dbReference type="Proteomes" id="UP000694404">
    <property type="component" value="Unplaced"/>
</dbReference>
<organism evidence="13 14">
    <name type="scientific">Chelonoidis abingdonii</name>
    <name type="common">Abingdon island giant tortoise</name>
    <name type="synonym">Testudo abingdonii</name>
    <dbReference type="NCBI Taxonomy" id="106734"/>
    <lineage>
        <taxon>Eukaryota</taxon>
        <taxon>Metazoa</taxon>
        <taxon>Chordata</taxon>
        <taxon>Craniata</taxon>
        <taxon>Vertebrata</taxon>
        <taxon>Euteleostomi</taxon>
        <taxon>Archelosauria</taxon>
        <taxon>Testudinata</taxon>
        <taxon>Testudines</taxon>
        <taxon>Cryptodira</taxon>
        <taxon>Durocryptodira</taxon>
        <taxon>Testudinoidea</taxon>
        <taxon>Testudinidae</taxon>
        <taxon>Chelonoidis</taxon>
    </lineage>
</organism>
<keyword evidence="10" id="KW-0325">Glycoprotein</keyword>
<comment type="function">
    <text evidence="1">Hormone involved in the regulation of erythrocyte proliferation and differentiation and the maintenance of a physiological level of circulating erythrocyte mass. Binds to EPOR leading to EPOR dimerization and JAK2 activation thereby activating specific downstream effectors, including STAT1 and STAT3.</text>
</comment>
<evidence type="ECO:0000256" key="6">
    <source>
        <dbReference type="ARBA" id="ARBA00022702"/>
    </source>
</evidence>
<evidence type="ECO:0000256" key="7">
    <source>
        <dbReference type="ARBA" id="ARBA00022729"/>
    </source>
</evidence>
<keyword evidence="14" id="KW-1185">Reference proteome</keyword>
<dbReference type="PRINTS" id="PR00272">
    <property type="entry name" value="ERYTHROPTN"/>
</dbReference>
<dbReference type="PANTHER" id="PTHR10370:SF0">
    <property type="entry name" value="ERYTHROPOIETIN"/>
    <property type="match status" value="1"/>
</dbReference>
<dbReference type="GO" id="GO:0071474">
    <property type="term" value="P:cellular hyperosmotic response"/>
    <property type="evidence" value="ECO:0007669"/>
    <property type="project" value="Ensembl"/>
</dbReference>
<keyword evidence="5" id="KW-0964">Secreted</keyword>
<dbReference type="GO" id="GO:0005125">
    <property type="term" value="F:cytokine activity"/>
    <property type="evidence" value="ECO:0007669"/>
    <property type="project" value="Ensembl"/>
</dbReference>
<evidence type="ECO:0000256" key="1">
    <source>
        <dbReference type="ARBA" id="ARBA00002679"/>
    </source>
</evidence>
<evidence type="ECO:0000256" key="4">
    <source>
        <dbReference type="ARBA" id="ARBA00015421"/>
    </source>
</evidence>
<evidence type="ECO:0000256" key="3">
    <source>
        <dbReference type="ARBA" id="ARBA00005782"/>
    </source>
</evidence>
<evidence type="ECO:0000256" key="10">
    <source>
        <dbReference type="ARBA" id="ARBA00023180"/>
    </source>
</evidence>
<evidence type="ECO:0000256" key="12">
    <source>
        <dbReference type="SAM" id="SignalP"/>
    </source>
</evidence>
<dbReference type="GO" id="GO:0042541">
    <property type="term" value="P:hemoglobin biosynthetic process"/>
    <property type="evidence" value="ECO:0007669"/>
    <property type="project" value="Ensembl"/>
</dbReference>
<gene>
    <name evidence="13" type="primary">EPO</name>
</gene>
<dbReference type="GO" id="GO:0008284">
    <property type="term" value="P:positive regulation of cell population proliferation"/>
    <property type="evidence" value="ECO:0007669"/>
    <property type="project" value="Ensembl"/>
</dbReference>
<dbReference type="GO" id="GO:0005179">
    <property type="term" value="F:hormone activity"/>
    <property type="evidence" value="ECO:0007669"/>
    <property type="project" value="UniProtKB-KW"/>
</dbReference>
<feature type="signal peptide" evidence="12">
    <location>
        <begin position="1"/>
        <end position="33"/>
    </location>
</feature>
<dbReference type="Ensembl" id="ENSCABT00000033892.1">
    <property type="protein sequence ID" value="ENSCABP00000030918.1"/>
    <property type="gene ID" value="ENSCABG00000022604.1"/>
</dbReference>
<comment type="subcellular location">
    <subcellularLocation>
        <location evidence="2">Secreted</location>
    </subcellularLocation>
</comment>
<dbReference type="SUPFAM" id="SSF47266">
    <property type="entry name" value="4-helical cytokines"/>
    <property type="match status" value="1"/>
</dbReference>
<evidence type="ECO:0000256" key="5">
    <source>
        <dbReference type="ARBA" id="ARBA00022525"/>
    </source>
</evidence>
<dbReference type="GO" id="GO:0045893">
    <property type="term" value="P:positive regulation of DNA-templated transcription"/>
    <property type="evidence" value="ECO:0007669"/>
    <property type="project" value="Ensembl"/>
</dbReference>
<dbReference type="GeneTree" id="ENSGT00390000017226"/>
<dbReference type="GO" id="GO:0038162">
    <property type="term" value="P:erythropoietin-mediated signaling pathway"/>
    <property type="evidence" value="ECO:0007669"/>
    <property type="project" value="Ensembl"/>
</dbReference>
<comment type="similarity">
    <text evidence="3">Belongs to the EPO/TPO family.</text>
</comment>
<evidence type="ECO:0000256" key="8">
    <source>
        <dbReference type="ARBA" id="ARBA00023057"/>
    </source>
</evidence>
<dbReference type="OMA" id="AMEFPRL"/>
<reference evidence="13" key="2">
    <citation type="submission" date="2025-09" db="UniProtKB">
        <authorList>
            <consortium name="Ensembl"/>
        </authorList>
    </citation>
    <scope>IDENTIFICATION</scope>
</reference>
<dbReference type="GO" id="GO:0001666">
    <property type="term" value="P:response to hypoxia"/>
    <property type="evidence" value="ECO:0007669"/>
    <property type="project" value="Ensembl"/>
</dbReference>
<dbReference type="GO" id="GO:0005128">
    <property type="term" value="F:erythropoietin receptor binding"/>
    <property type="evidence" value="ECO:0007669"/>
    <property type="project" value="Ensembl"/>
</dbReference>
<name>A0A8C0JD56_CHEAB</name>
<keyword evidence="8" id="KW-0265">Erythrocyte maturation</keyword>
<evidence type="ECO:0000313" key="14">
    <source>
        <dbReference type="Proteomes" id="UP000694404"/>
    </source>
</evidence>
<keyword evidence="9" id="KW-1015">Disulfide bond</keyword>
<dbReference type="GO" id="GO:0043249">
    <property type="term" value="P:erythrocyte maturation"/>
    <property type="evidence" value="ECO:0007669"/>
    <property type="project" value="UniProtKB-KW"/>
</dbReference>